<dbReference type="AlphaFoldDB" id="A0A0A9H9B1"/>
<proteinExistence type="predicted"/>
<reference evidence="1" key="2">
    <citation type="journal article" date="2015" name="Data Brief">
        <title>Shoot transcriptome of the giant reed, Arundo donax.</title>
        <authorList>
            <person name="Barrero R.A."/>
            <person name="Guerrero F.D."/>
            <person name="Moolhuijzen P."/>
            <person name="Goolsby J.A."/>
            <person name="Tidwell J."/>
            <person name="Bellgard S.E."/>
            <person name="Bellgard M.I."/>
        </authorList>
    </citation>
    <scope>NUCLEOTIDE SEQUENCE</scope>
    <source>
        <tissue evidence="1">Shoot tissue taken approximately 20 cm above the soil surface</tissue>
    </source>
</reference>
<dbReference type="EMBL" id="GBRH01166465">
    <property type="protein sequence ID" value="JAE31431.1"/>
    <property type="molecule type" value="Transcribed_RNA"/>
</dbReference>
<evidence type="ECO:0000313" key="1">
    <source>
        <dbReference type="EMBL" id="JAE31431.1"/>
    </source>
</evidence>
<reference evidence="1" key="1">
    <citation type="submission" date="2014-09" db="EMBL/GenBank/DDBJ databases">
        <authorList>
            <person name="Magalhaes I.L.F."/>
            <person name="Oliveira U."/>
            <person name="Santos F.R."/>
            <person name="Vidigal T.H.D.A."/>
            <person name="Brescovit A.D."/>
            <person name="Santos A.J."/>
        </authorList>
    </citation>
    <scope>NUCLEOTIDE SEQUENCE</scope>
    <source>
        <tissue evidence="1">Shoot tissue taken approximately 20 cm above the soil surface</tissue>
    </source>
</reference>
<organism evidence="1">
    <name type="scientific">Arundo donax</name>
    <name type="common">Giant reed</name>
    <name type="synonym">Donax arundinaceus</name>
    <dbReference type="NCBI Taxonomy" id="35708"/>
    <lineage>
        <taxon>Eukaryota</taxon>
        <taxon>Viridiplantae</taxon>
        <taxon>Streptophyta</taxon>
        <taxon>Embryophyta</taxon>
        <taxon>Tracheophyta</taxon>
        <taxon>Spermatophyta</taxon>
        <taxon>Magnoliopsida</taxon>
        <taxon>Liliopsida</taxon>
        <taxon>Poales</taxon>
        <taxon>Poaceae</taxon>
        <taxon>PACMAD clade</taxon>
        <taxon>Arundinoideae</taxon>
        <taxon>Arundineae</taxon>
        <taxon>Arundo</taxon>
    </lineage>
</organism>
<accession>A0A0A9H9B1</accession>
<sequence>MLFSQVIGSCSGGARSCSGSACCGSPPYCKC</sequence>
<name>A0A0A9H9B1_ARUDO</name>
<protein>
    <submittedName>
        <fullName evidence="1">Uncharacterized protein</fullName>
    </submittedName>
</protein>